<sequence length="457" mass="50045">MSVVTRSKAKSSSSGADSNEDESSEQLASGAADEAVGIGRSDKSFEILKLQLEIERVKLAQIQARNERGSRDSTKMGELAKELRAVLAPMPESGALAPAWFKSAETMMNSCETPEEARGAINLPFLGEKTRAMVASRAGGRVLSFMELRELVLSELKMTPEEYKRIFYKTRKESAESWSQFATQLDIMFGYYLESREVETVDELRKLIISDRMKHFMAEDARMYVLKNETKDWLRPKELAQLAERFGESKRGTREGLEKREQSTGKQFVPKQDQRSNKGTAGRGTWDRSSAVRCHACGKQGHYRNECPQNRPIGDKGHAEAGRSGAPKLTARAAVGPVGQPTEAPVAAEADEETPGLTWLTLKTGNVSFQALLDSGADITVLRSSIVIDQVRGQGKGKVSLRGAFGHKVSADLMYVPLGLELAGKDTSPQVTILCAVTDELAEGVDALLTPDALEEL</sequence>
<comment type="caution">
    <text evidence="1">The sequence shown here is derived from an EMBL/GenBank/DDBJ whole genome shotgun (WGS) entry which is preliminary data.</text>
</comment>
<reference evidence="1 2" key="1">
    <citation type="journal article" date="2020" name="Cell">
        <title>Large-Scale Comparative Analyses of Tick Genomes Elucidate Their Genetic Diversity and Vector Capacities.</title>
        <authorList>
            <consortium name="Tick Genome and Microbiome Consortium (TIGMIC)"/>
            <person name="Jia N."/>
            <person name="Wang J."/>
            <person name="Shi W."/>
            <person name="Du L."/>
            <person name="Sun Y."/>
            <person name="Zhan W."/>
            <person name="Jiang J.F."/>
            <person name="Wang Q."/>
            <person name="Zhang B."/>
            <person name="Ji P."/>
            <person name="Bell-Sakyi L."/>
            <person name="Cui X.M."/>
            <person name="Yuan T.T."/>
            <person name="Jiang B.G."/>
            <person name="Yang W.F."/>
            <person name="Lam T.T."/>
            <person name="Chang Q.C."/>
            <person name="Ding S.J."/>
            <person name="Wang X.J."/>
            <person name="Zhu J.G."/>
            <person name="Ruan X.D."/>
            <person name="Zhao L."/>
            <person name="Wei J.T."/>
            <person name="Ye R.Z."/>
            <person name="Que T.C."/>
            <person name="Du C.H."/>
            <person name="Zhou Y.H."/>
            <person name="Cheng J.X."/>
            <person name="Dai P.F."/>
            <person name="Guo W.B."/>
            <person name="Han X.H."/>
            <person name="Huang E.J."/>
            <person name="Li L.F."/>
            <person name="Wei W."/>
            <person name="Gao Y.C."/>
            <person name="Liu J.Z."/>
            <person name="Shao H.Z."/>
            <person name="Wang X."/>
            <person name="Wang C.C."/>
            <person name="Yang T.C."/>
            <person name="Huo Q.B."/>
            <person name="Li W."/>
            <person name="Chen H.Y."/>
            <person name="Chen S.E."/>
            <person name="Zhou L.G."/>
            <person name="Ni X.B."/>
            <person name="Tian J.H."/>
            <person name="Sheng Y."/>
            <person name="Liu T."/>
            <person name="Pan Y.S."/>
            <person name="Xia L.Y."/>
            <person name="Li J."/>
            <person name="Zhao F."/>
            <person name="Cao W.C."/>
        </authorList>
    </citation>
    <scope>NUCLEOTIDE SEQUENCE [LARGE SCALE GENOMIC DNA]</scope>
    <source>
        <strain evidence="1">Iper-2018</strain>
    </source>
</reference>
<organism evidence="1 2">
    <name type="scientific">Ixodes persulcatus</name>
    <name type="common">Taiga tick</name>
    <dbReference type="NCBI Taxonomy" id="34615"/>
    <lineage>
        <taxon>Eukaryota</taxon>
        <taxon>Metazoa</taxon>
        <taxon>Ecdysozoa</taxon>
        <taxon>Arthropoda</taxon>
        <taxon>Chelicerata</taxon>
        <taxon>Arachnida</taxon>
        <taxon>Acari</taxon>
        <taxon>Parasitiformes</taxon>
        <taxon>Ixodida</taxon>
        <taxon>Ixodoidea</taxon>
        <taxon>Ixodidae</taxon>
        <taxon>Ixodinae</taxon>
        <taxon>Ixodes</taxon>
    </lineage>
</organism>
<name>A0AC60QXF3_IXOPE</name>
<protein>
    <submittedName>
        <fullName evidence="1">Uncharacterized protein</fullName>
    </submittedName>
</protein>
<keyword evidence="2" id="KW-1185">Reference proteome</keyword>
<dbReference type="Proteomes" id="UP000805193">
    <property type="component" value="Unassembled WGS sequence"/>
</dbReference>
<proteinExistence type="predicted"/>
<dbReference type="EMBL" id="JABSTQ010002993">
    <property type="protein sequence ID" value="KAG0443719.1"/>
    <property type="molecule type" value="Genomic_DNA"/>
</dbReference>
<gene>
    <name evidence="1" type="ORF">HPB47_014602</name>
</gene>
<evidence type="ECO:0000313" key="2">
    <source>
        <dbReference type="Proteomes" id="UP000805193"/>
    </source>
</evidence>
<evidence type="ECO:0000313" key="1">
    <source>
        <dbReference type="EMBL" id="KAG0443719.1"/>
    </source>
</evidence>
<accession>A0AC60QXF3</accession>